<dbReference type="InterPro" id="IPR011990">
    <property type="entry name" value="TPR-like_helical_dom_sf"/>
</dbReference>
<dbReference type="SUPFAM" id="SSF48452">
    <property type="entry name" value="TPR-like"/>
    <property type="match status" value="1"/>
</dbReference>
<reference evidence="2 3" key="1">
    <citation type="submission" date="2018-08" db="EMBL/GenBank/DDBJ databases">
        <title>Aphanomyces genome sequencing and annotation.</title>
        <authorList>
            <person name="Minardi D."/>
            <person name="Oidtmann B."/>
            <person name="Van Der Giezen M."/>
            <person name="Studholme D.J."/>
        </authorList>
    </citation>
    <scope>NUCLEOTIDE SEQUENCE [LARGE SCALE GENOMIC DNA]</scope>
    <source>
        <strain evidence="2 3">Yx</strain>
    </source>
</reference>
<organism evidence="2 3">
    <name type="scientific">Aphanomyces astaci</name>
    <name type="common">Crayfish plague agent</name>
    <dbReference type="NCBI Taxonomy" id="112090"/>
    <lineage>
        <taxon>Eukaryota</taxon>
        <taxon>Sar</taxon>
        <taxon>Stramenopiles</taxon>
        <taxon>Oomycota</taxon>
        <taxon>Saprolegniomycetes</taxon>
        <taxon>Saprolegniales</taxon>
        <taxon>Verrucalvaceae</taxon>
        <taxon>Aphanomyces</taxon>
    </lineage>
</organism>
<feature type="compositionally biased region" description="Pro residues" evidence="1">
    <location>
        <begin position="1"/>
        <end position="11"/>
    </location>
</feature>
<protein>
    <recommendedName>
        <fullName evidence="4">MalT-like TPR region domain-containing protein</fullName>
    </recommendedName>
</protein>
<dbReference type="VEuPathDB" id="FungiDB:H257_03170"/>
<dbReference type="EMBL" id="QUTA01003159">
    <property type="protein sequence ID" value="RHY24713.1"/>
    <property type="molecule type" value="Genomic_DNA"/>
</dbReference>
<dbReference type="SMART" id="SM00028">
    <property type="entry name" value="TPR"/>
    <property type="match status" value="2"/>
</dbReference>
<dbReference type="AlphaFoldDB" id="A0A397BYP5"/>
<dbReference type="Gene3D" id="1.25.40.10">
    <property type="entry name" value="Tetratricopeptide repeat domain"/>
    <property type="match status" value="1"/>
</dbReference>
<dbReference type="InterPro" id="IPR019734">
    <property type="entry name" value="TPR_rpt"/>
</dbReference>
<evidence type="ECO:0000256" key="1">
    <source>
        <dbReference type="SAM" id="MobiDB-lite"/>
    </source>
</evidence>
<name>A0A397BYP5_APHAT</name>
<comment type="caution">
    <text evidence="2">The sequence shown here is derived from an EMBL/GenBank/DDBJ whole genome shotgun (WGS) entry which is preliminary data.</text>
</comment>
<proteinExistence type="predicted"/>
<sequence length="420" mass="44539">MARSGVPPPPLTVEANRSISQHSPPSSLLSSHPHASSGRFVQGNGVTHHSDYGQLGPANTHLGQPSSDYGDVGHPSAMKVLPSTTDAYGRFGPTTTTLGSFSSSASSLEPPPTSQQAGSSHGDYGAVTSPPPHLPPFTASVNDYGLLGFQVQNAYGRFGASSEPPRQLPLAPPSSKYGHFTMDTYGRRAGHGPVETDAHALPEPQVVRRHSDNTPSSAYGTFASGSLARSTSEYGHFGHASATLSHIPPSSTSLNVDTNGGRQNPLGPANSLPPLLHGKADAVAQIETGMSLYKERKLDDAIGYFLRAEYCAKEAGEKTVEARALGNLGTVYLDKKLPKDAVRYYVKCLALTRNVEDKKRERIILNNLVLASIASGDTTSALQYSTELLTITAVAANRLKIESRIRTLQDELRRAGSACT</sequence>
<evidence type="ECO:0008006" key="4">
    <source>
        <dbReference type="Google" id="ProtNLM"/>
    </source>
</evidence>
<feature type="compositionally biased region" description="Low complexity" evidence="1">
    <location>
        <begin position="18"/>
        <end position="37"/>
    </location>
</feature>
<feature type="region of interest" description="Disordered" evidence="1">
    <location>
        <begin position="1"/>
        <end position="136"/>
    </location>
</feature>
<feature type="compositionally biased region" description="Low complexity" evidence="1">
    <location>
        <begin position="91"/>
        <end position="108"/>
    </location>
</feature>
<accession>A0A397BYP5</accession>
<evidence type="ECO:0000313" key="3">
    <source>
        <dbReference type="Proteomes" id="UP000266239"/>
    </source>
</evidence>
<gene>
    <name evidence="2" type="ORF">DYB25_014367</name>
</gene>
<evidence type="ECO:0000313" key="2">
    <source>
        <dbReference type="EMBL" id="RHY24713.1"/>
    </source>
</evidence>
<dbReference type="Proteomes" id="UP000266239">
    <property type="component" value="Unassembled WGS sequence"/>
</dbReference>